<evidence type="ECO:0000256" key="2">
    <source>
        <dbReference type="ARBA" id="ARBA00022692"/>
    </source>
</evidence>
<dbReference type="EMBL" id="LAZR01000119">
    <property type="protein sequence ID" value="KKN89354.1"/>
    <property type="molecule type" value="Genomic_DNA"/>
</dbReference>
<evidence type="ECO:0000256" key="6">
    <source>
        <dbReference type="SAM" id="Phobius"/>
    </source>
</evidence>
<evidence type="ECO:0008006" key="8">
    <source>
        <dbReference type="Google" id="ProtNLM"/>
    </source>
</evidence>
<dbReference type="AlphaFoldDB" id="A0A0F9UCI0"/>
<comment type="subcellular location">
    <subcellularLocation>
        <location evidence="1">Membrane</location>
        <topology evidence="1">Multi-pass membrane protein</topology>
    </subcellularLocation>
</comment>
<evidence type="ECO:0000256" key="5">
    <source>
        <dbReference type="SAM" id="MobiDB-lite"/>
    </source>
</evidence>
<gene>
    <name evidence="7" type="ORF">LCGC14_0238600</name>
</gene>
<accession>A0A0F9UCI0</accession>
<dbReference type="InterPro" id="IPR003825">
    <property type="entry name" value="Colicin-V_CvpA"/>
</dbReference>
<evidence type="ECO:0000256" key="1">
    <source>
        <dbReference type="ARBA" id="ARBA00004141"/>
    </source>
</evidence>
<evidence type="ECO:0000313" key="7">
    <source>
        <dbReference type="EMBL" id="KKN89354.1"/>
    </source>
</evidence>
<evidence type="ECO:0000256" key="4">
    <source>
        <dbReference type="ARBA" id="ARBA00023136"/>
    </source>
</evidence>
<feature type="transmembrane region" description="Helical" evidence="6">
    <location>
        <begin position="56"/>
        <end position="79"/>
    </location>
</feature>
<name>A0A0F9UCI0_9ZZZZ</name>
<feature type="region of interest" description="Disordered" evidence="5">
    <location>
        <begin position="371"/>
        <end position="410"/>
    </location>
</feature>
<reference evidence="7" key="1">
    <citation type="journal article" date="2015" name="Nature">
        <title>Complex archaea that bridge the gap between prokaryotes and eukaryotes.</title>
        <authorList>
            <person name="Spang A."/>
            <person name="Saw J.H."/>
            <person name="Jorgensen S.L."/>
            <person name="Zaremba-Niedzwiedzka K."/>
            <person name="Martijn J."/>
            <person name="Lind A.E."/>
            <person name="van Eijk R."/>
            <person name="Schleper C."/>
            <person name="Guy L."/>
            <person name="Ettema T.J."/>
        </authorList>
    </citation>
    <scope>NUCLEOTIDE SEQUENCE</scope>
</reference>
<keyword evidence="3 6" id="KW-1133">Transmembrane helix</keyword>
<dbReference type="Pfam" id="PF02674">
    <property type="entry name" value="Colicin_V"/>
    <property type="match status" value="1"/>
</dbReference>
<feature type="transmembrane region" description="Helical" evidence="6">
    <location>
        <begin position="99"/>
        <end position="120"/>
    </location>
</feature>
<organism evidence="7">
    <name type="scientific">marine sediment metagenome</name>
    <dbReference type="NCBI Taxonomy" id="412755"/>
    <lineage>
        <taxon>unclassified sequences</taxon>
        <taxon>metagenomes</taxon>
        <taxon>ecological metagenomes</taxon>
    </lineage>
</organism>
<protein>
    <recommendedName>
        <fullName evidence="8">CvpA family protein</fullName>
    </recommendedName>
</protein>
<keyword evidence="2 6" id="KW-0812">Transmembrane</keyword>
<proteinExistence type="predicted"/>
<feature type="transmembrane region" description="Helical" evidence="6">
    <location>
        <begin position="27"/>
        <end position="44"/>
    </location>
</feature>
<comment type="caution">
    <text evidence="7">The sequence shown here is derived from an EMBL/GenBank/DDBJ whole genome shotgun (WGS) entry which is preliminary data.</text>
</comment>
<feature type="compositionally biased region" description="Basic and acidic residues" evidence="5">
    <location>
        <begin position="382"/>
        <end position="396"/>
    </location>
</feature>
<dbReference type="GO" id="GO:0016020">
    <property type="term" value="C:membrane"/>
    <property type="evidence" value="ECO:0007669"/>
    <property type="project" value="UniProtKB-SubCell"/>
</dbReference>
<dbReference type="GO" id="GO:0009403">
    <property type="term" value="P:toxin biosynthetic process"/>
    <property type="evidence" value="ECO:0007669"/>
    <property type="project" value="InterPro"/>
</dbReference>
<evidence type="ECO:0000256" key="3">
    <source>
        <dbReference type="ARBA" id="ARBA00022989"/>
    </source>
</evidence>
<sequence length="410" mass="45778">MVPIILATLLILGIAFFFTTQGLFSAMIMSLLSVLAAVVALNFYEPIARELYKGHALYADAIVLAALFGLPLLAARLVVDRLIRGNVVFSQWTDRVGSALLGMLAGTVVVGVLMIVLQMLPGDASILGYRAFDDSLKPKQGLWPFQPDRFVLALGNKLSVGSLRGKRPYATLHRDLLLRLFCDRNRAGLGGRRDADPDALTIIGAYEAPNDSSAYGKGMHQAPANPLLSAEENSHSRVVVVRVAISRSAIDKKSGWWRLPATSFRLAYPDGRNFYPVAFLTFPWHFKDTSGMSDDQLAQWRLWAPQKNDAGALLFTKLGIVRPREKYRRLIVDWVYRLPAKAPVDDDQTVQSSARSPMYLAFRRSVEVPMPKINVQVTPRPPLEEPKPKKPKDRYTSHRRREARRQQGSD</sequence>
<keyword evidence="4 6" id="KW-0472">Membrane</keyword>